<sequence length="190" mass="22497">MNRIYLKSLKKEMHLGKKFVYMTDGAYAKFVVLRRIRSSMLIRKIQLAWRRYHRRRKNAAAVICRFVRRVCAAKNARRYEKFIDLSKKSSEVCILDQEQQLLGNTKTEDFLSKHSFDLNFEGDQLSLSLEKMCSDVEVKPFKRVLFFGDRIVSFNRLAEIPVRFHLAKTCFKYSNILPRSELPYGLPDIF</sequence>
<protein>
    <submittedName>
        <fullName evidence="2">Uncharacterized protein LOC108568781</fullName>
    </submittedName>
</protein>
<dbReference type="GeneID" id="108568781"/>
<organism evidence="1 2">
    <name type="scientific">Nicrophorus vespilloides</name>
    <name type="common">Boreal carrion beetle</name>
    <dbReference type="NCBI Taxonomy" id="110193"/>
    <lineage>
        <taxon>Eukaryota</taxon>
        <taxon>Metazoa</taxon>
        <taxon>Ecdysozoa</taxon>
        <taxon>Arthropoda</taxon>
        <taxon>Hexapoda</taxon>
        <taxon>Insecta</taxon>
        <taxon>Pterygota</taxon>
        <taxon>Neoptera</taxon>
        <taxon>Endopterygota</taxon>
        <taxon>Coleoptera</taxon>
        <taxon>Polyphaga</taxon>
        <taxon>Staphyliniformia</taxon>
        <taxon>Silphidae</taxon>
        <taxon>Nicrophorinae</taxon>
        <taxon>Nicrophorus</taxon>
    </lineage>
</organism>
<gene>
    <name evidence="2" type="primary">LOC108568781</name>
</gene>
<evidence type="ECO:0000313" key="2">
    <source>
        <dbReference type="RefSeq" id="XP_017785553.1"/>
    </source>
</evidence>
<proteinExistence type="predicted"/>
<evidence type="ECO:0000313" key="1">
    <source>
        <dbReference type="Proteomes" id="UP000695000"/>
    </source>
</evidence>
<dbReference type="RefSeq" id="XP_017785553.1">
    <property type="nucleotide sequence ID" value="XM_017930064.1"/>
</dbReference>
<reference evidence="2" key="1">
    <citation type="submission" date="2025-08" db="UniProtKB">
        <authorList>
            <consortium name="RefSeq"/>
        </authorList>
    </citation>
    <scope>IDENTIFICATION</scope>
    <source>
        <tissue evidence="2">Whole Larva</tissue>
    </source>
</reference>
<name>A0ABM1NFF3_NICVS</name>
<keyword evidence="1" id="KW-1185">Reference proteome</keyword>
<dbReference type="Proteomes" id="UP000695000">
    <property type="component" value="Unplaced"/>
</dbReference>
<accession>A0ABM1NFF3</accession>